<evidence type="ECO:0000256" key="3">
    <source>
        <dbReference type="ARBA" id="ARBA00022448"/>
    </source>
</evidence>
<keyword evidence="3 7" id="KW-0813">Transport</keyword>
<evidence type="ECO:0000313" key="10">
    <source>
        <dbReference type="EMBL" id="KAK5690652.1"/>
    </source>
</evidence>
<evidence type="ECO:0000313" key="11">
    <source>
        <dbReference type="Proteomes" id="UP001310594"/>
    </source>
</evidence>
<evidence type="ECO:0000256" key="1">
    <source>
        <dbReference type="ARBA" id="ARBA00004141"/>
    </source>
</evidence>
<feature type="transmembrane region" description="Helical" evidence="8">
    <location>
        <begin position="354"/>
        <end position="373"/>
    </location>
</feature>
<feature type="transmembrane region" description="Helical" evidence="8">
    <location>
        <begin position="385"/>
        <end position="413"/>
    </location>
</feature>
<dbReference type="InterPro" id="IPR003663">
    <property type="entry name" value="Sugar/inositol_transpt"/>
</dbReference>
<dbReference type="FunFam" id="1.20.1250.20:FF:000117">
    <property type="entry name" value="MFS hexose transporter"/>
    <property type="match status" value="1"/>
</dbReference>
<gene>
    <name evidence="10" type="ORF">LTR97_012208</name>
</gene>
<comment type="caution">
    <text evidence="10">The sequence shown here is derived from an EMBL/GenBank/DDBJ whole genome shotgun (WGS) entry which is preliminary data.</text>
</comment>
<sequence length="531" mass="59058">MVKPNQAARSRVAEVQAAAPDIPTVQWTKSPNMRKLYFYCIILCVCSATTGYDGSLMNTSQILDSWQTTMGHPTQVVLGRLSAMYSIGSIASLPVVPWLSDRFGRKTPITMGCVIMVIAAAVQASAMGQPQYEAARFFMGFGNSLAQLVCPMLITEIAHPQHRAKITTVYNCLWNLGALICGWLAFGTQHIPGTWSWRIPTLIQGIFSIIQLMFIWWIPESPRWMLSKDRNDEAMQMLAKYHADGDETDPTVMFEYAEMKETIRLEFQYQKSSSYLDFIKTKGNRLRLAMIVSLGLISQWSGNALVSYYASIIYEGAGIVGQTQKLGLDAGNKVLSLIVSISCAFLVDRVGRRPLFLAATAGMLLMLICATITGQQYTATGHVGIGYANIVFVWLHGVAYAFAWSGLLVAYTVEILPYKLRAKGVFIMNLSVQVALTINNQVNPIPISKGGAWYGQNWKLFAVYTGWVLLELIWVYFVYVETRGPTLEEVARIFDGDDADVANIDAGVKGLRNNSIGNDEERTEVHHFEKQ</sequence>
<organism evidence="10 11">
    <name type="scientific">Elasticomyces elasticus</name>
    <dbReference type="NCBI Taxonomy" id="574655"/>
    <lineage>
        <taxon>Eukaryota</taxon>
        <taxon>Fungi</taxon>
        <taxon>Dikarya</taxon>
        <taxon>Ascomycota</taxon>
        <taxon>Pezizomycotina</taxon>
        <taxon>Dothideomycetes</taxon>
        <taxon>Dothideomycetidae</taxon>
        <taxon>Mycosphaerellales</taxon>
        <taxon>Teratosphaeriaceae</taxon>
        <taxon>Elasticomyces</taxon>
    </lineage>
</organism>
<feature type="transmembrane region" description="Helical" evidence="8">
    <location>
        <begin position="166"/>
        <end position="185"/>
    </location>
</feature>
<evidence type="ECO:0000256" key="6">
    <source>
        <dbReference type="ARBA" id="ARBA00023136"/>
    </source>
</evidence>
<keyword evidence="5 8" id="KW-1133">Transmembrane helix</keyword>
<proteinExistence type="inferred from homology"/>
<evidence type="ECO:0000259" key="9">
    <source>
        <dbReference type="PROSITE" id="PS50850"/>
    </source>
</evidence>
<accession>A0AAN7ZY99</accession>
<feature type="transmembrane region" description="Helical" evidence="8">
    <location>
        <begin position="330"/>
        <end position="347"/>
    </location>
</feature>
<dbReference type="SUPFAM" id="SSF103473">
    <property type="entry name" value="MFS general substrate transporter"/>
    <property type="match status" value="1"/>
</dbReference>
<dbReference type="Gene3D" id="1.20.1250.20">
    <property type="entry name" value="MFS general substrate transporter like domains"/>
    <property type="match status" value="1"/>
</dbReference>
<dbReference type="Pfam" id="PF00083">
    <property type="entry name" value="Sugar_tr"/>
    <property type="match status" value="1"/>
</dbReference>
<feature type="domain" description="Major facilitator superfamily (MFS) profile" evidence="9">
    <location>
        <begin position="39"/>
        <end position="483"/>
    </location>
</feature>
<feature type="transmembrane region" description="Helical" evidence="8">
    <location>
        <begin position="134"/>
        <end position="154"/>
    </location>
</feature>
<dbReference type="Proteomes" id="UP001310594">
    <property type="component" value="Unassembled WGS sequence"/>
</dbReference>
<evidence type="ECO:0000256" key="8">
    <source>
        <dbReference type="SAM" id="Phobius"/>
    </source>
</evidence>
<dbReference type="AlphaFoldDB" id="A0AAN7ZY99"/>
<dbReference type="PANTHER" id="PTHR48022:SF31">
    <property type="entry name" value="HEXOSE TRANSPORTER"/>
    <property type="match status" value="1"/>
</dbReference>
<keyword evidence="4 8" id="KW-0812">Transmembrane</keyword>
<evidence type="ECO:0000256" key="5">
    <source>
        <dbReference type="ARBA" id="ARBA00022989"/>
    </source>
</evidence>
<dbReference type="InterPro" id="IPR050360">
    <property type="entry name" value="MFS_Sugar_Transporters"/>
</dbReference>
<evidence type="ECO:0000256" key="4">
    <source>
        <dbReference type="ARBA" id="ARBA00022692"/>
    </source>
</evidence>
<comment type="similarity">
    <text evidence="2 7">Belongs to the major facilitator superfamily. Sugar transporter (TC 2.A.1.1) family.</text>
</comment>
<reference evidence="10" key="1">
    <citation type="submission" date="2023-08" db="EMBL/GenBank/DDBJ databases">
        <title>Black Yeasts Isolated from many extreme environments.</title>
        <authorList>
            <person name="Coleine C."/>
            <person name="Stajich J.E."/>
            <person name="Selbmann L."/>
        </authorList>
    </citation>
    <scope>NUCLEOTIDE SEQUENCE</scope>
    <source>
        <strain evidence="10">CCFEE 5810</strain>
    </source>
</reference>
<evidence type="ECO:0000256" key="2">
    <source>
        <dbReference type="ARBA" id="ARBA00010992"/>
    </source>
</evidence>
<dbReference type="InterPro" id="IPR005828">
    <property type="entry name" value="MFS_sugar_transport-like"/>
</dbReference>
<dbReference type="PANTHER" id="PTHR48022">
    <property type="entry name" value="PLASTIDIC GLUCOSE TRANSPORTER 4"/>
    <property type="match status" value="1"/>
</dbReference>
<feature type="transmembrane region" description="Helical" evidence="8">
    <location>
        <begin position="458"/>
        <end position="479"/>
    </location>
</feature>
<feature type="transmembrane region" description="Helical" evidence="8">
    <location>
        <begin position="197"/>
        <end position="218"/>
    </location>
</feature>
<dbReference type="GO" id="GO:0016020">
    <property type="term" value="C:membrane"/>
    <property type="evidence" value="ECO:0007669"/>
    <property type="project" value="UniProtKB-SubCell"/>
</dbReference>
<evidence type="ECO:0000256" key="7">
    <source>
        <dbReference type="RuleBase" id="RU003346"/>
    </source>
</evidence>
<feature type="transmembrane region" description="Helical" evidence="8">
    <location>
        <begin position="77"/>
        <end position="96"/>
    </location>
</feature>
<dbReference type="EMBL" id="JAVRQU010000024">
    <property type="protein sequence ID" value="KAK5690652.1"/>
    <property type="molecule type" value="Genomic_DNA"/>
</dbReference>
<dbReference type="PROSITE" id="PS50850">
    <property type="entry name" value="MFS"/>
    <property type="match status" value="1"/>
</dbReference>
<feature type="transmembrane region" description="Helical" evidence="8">
    <location>
        <begin position="108"/>
        <end position="128"/>
    </location>
</feature>
<dbReference type="NCBIfam" id="TIGR00879">
    <property type="entry name" value="SP"/>
    <property type="match status" value="1"/>
</dbReference>
<keyword evidence="6 8" id="KW-0472">Membrane</keyword>
<comment type="subcellular location">
    <subcellularLocation>
        <location evidence="1">Membrane</location>
        <topology evidence="1">Multi-pass membrane protein</topology>
    </subcellularLocation>
</comment>
<feature type="transmembrane region" description="Helical" evidence="8">
    <location>
        <begin position="36"/>
        <end position="57"/>
    </location>
</feature>
<dbReference type="InterPro" id="IPR020846">
    <property type="entry name" value="MFS_dom"/>
</dbReference>
<dbReference type="GO" id="GO:0005351">
    <property type="term" value="F:carbohydrate:proton symporter activity"/>
    <property type="evidence" value="ECO:0007669"/>
    <property type="project" value="TreeGrafter"/>
</dbReference>
<feature type="transmembrane region" description="Helical" evidence="8">
    <location>
        <begin position="288"/>
        <end position="310"/>
    </location>
</feature>
<protein>
    <recommendedName>
        <fullName evidence="9">Major facilitator superfamily (MFS) profile domain-containing protein</fullName>
    </recommendedName>
</protein>
<name>A0AAN7ZY99_9PEZI</name>
<dbReference type="InterPro" id="IPR036259">
    <property type="entry name" value="MFS_trans_sf"/>
</dbReference>